<dbReference type="Proteomes" id="UP000187209">
    <property type="component" value="Unassembled WGS sequence"/>
</dbReference>
<reference evidence="7 8" key="1">
    <citation type="submission" date="2016-11" db="EMBL/GenBank/DDBJ databases">
        <title>The macronuclear genome of Stentor coeruleus: a giant cell with tiny introns.</title>
        <authorList>
            <person name="Slabodnick M."/>
            <person name="Ruby J.G."/>
            <person name="Reiff S.B."/>
            <person name="Swart E.C."/>
            <person name="Gosai S."/>
            <person name="Prabakaran S."/>
            <person name="Witkowska E."/>
            <person name="Larue G.E."/>
            <person name="Fisher S."/>
            <person name="Freeman R.M."/>
            <person name="Gunawardena J."/>
            <person name="Chu W."/>
            <person name="Stover N.A."/>
            <person name="Gregory B.D."/>
            <person name="Nowacki M."/>
            <person name="Derisi J."/>
            <person name="Roy S.W."/>
            <person name="Marshall W.F."/>
            <person name="Sood P."/>
        </authorList>
    </citation>
    <scope>NUCLEOTIDE SEQUENCE [LARGE SCALE GENOMIC DNA]</scope>
    <source>
        <strain evidence="7">WM001</strain>
    </source>
</reference>
<dbReference type="PANTHER" id="PTHR23048:SF0">
    <property type="entry name" value="CALMODULIN LIKE 3"/>
    <property type="match status" value="1"/>
</dbReference>
<feature type="domain" description="EF-hand" evidence="6">
    <location>
        <begin position="81"/>
        <end position="116"/>
    </location>
</feature>
<evidence type="ECO:0000256" key="2">
    <source>
        <dbReference type="ARBA" id="ARBA00022723"/>
    </source>
</evidence>
<feature type="domain" description="EF-hand" evidence="6">
    <location>
        <begin position="117"/>
        <end position="152"/>
    </location>
</feature>
<sequence>MAEKFKEEQIEELRKVFNSIDADGNGTISASELSFALRQAGIVLNPEDLNDLMSELDLDNDGKVDFAEFLNLASKSIKDIDTEEELREIFMIFDRENKGVISPAQIRFVMRCLQENFTDEEIDDIMTEGDRDGDGMLNFEEFSGLMNAKDPPNK</sequence>
<dbReference type="OrthoDB" id="26525at2759"/>
<proteinExistence type="predicted"/>
<dbReference type="InterPro" id="IPR018247">
    <property type="entry name" value="EF_Hand_1_Ca_BS"/>
</dbReference>
<accession>A0A1R2AZ53</accession>
<dbReference type="GO" id="GO:0005509">
    <property type="term" value="F:calcium ion binding"/>
    <property type="evidence" value="ECO:0007669"/>
    <property type="project" value="InterPro"/>
</dbReference>
<keyword evidence="3" id="KW-0677">Repeat</keyword>
<dbReference type="PANTHER" id="PTHR23048">
    <property type="entry name" value="MYOSIN LIGHT CHAIN 1, 3"/>
    <property type="match status" value="1"/>
</dbReference>
<keyword evidence="8" id="KW-1185">Reference proteome</keyword>
<dbReference type="Gene3D" id="1.10.238.10">
    <property type="entry name" value="EF-hand"/>
    <property type="match status" value="2"/>
</dbReference>
<feature type="domain" description="EF-hand" evidence="6">
    <location>
        <begin position="8"/>
        <end position="43"/>
    </location>
</feature>
<dbReference type="GO" id="GO:0016460">
    <property type="term" value="C:myosin II complex"/>
    <property type="evidence" value="ECO:0007669"/>
    <property type="project" value="TreeGrafter"/>
</dbReference>
<keyword evidence="2" id="KW-0479">Metal-binding</keyword>
<organism evidence="7 8">
    <name type="scientific">Stentor coeruleus</name>
    <dbReference type="NCBI Taxonomy" id="5963"/>
    <lineage>
        <taxon>Eukaryota</taxon>
        <taxon>Sar</taxon>
        <taxon>Alveolata</taxon>
        <taxon>Ciliophora</taxon>
        <taxon>Postciliodesmatophora</taxon>
        <taxon>Heterotrichea</taxon>
        <taxon>Heterotrichida</taxon>
        <taxon>Stentoridae</taxon>
        <taxon>Stentor</taxon>
    </lineage>
</organism>
<dbReference type="PROSITE" id="PS50222">
    <property type="entry name" value="EF_HAND_2"/>
    <property type="match status" value="4"/>
</dbReference>
<comment type="caution">
    <text evidence="7">The sequence shown here is derived from an EMBL/GenBank/DDBJ whole genome shotgun (WGS) entry which is preliminary data.</text>
</comment>
<dbReference type="PROSITE" id="PS00018">
    <property type="entry name" value="EF_HAND_1"/>
    <property type="match status" value="3"/>
</dbReference>
<evidence type="ECO:0000256" key="4">
    <source>
        <dbReference type="ARBA" id="ARBA00022837"/>
    </source>
</evidence>
<dbReference type="FunFam" id="1.10.238.10:FF:000001">
    <property type="entry name" value="Calmodulin 1"/>
    <property type="match status" value="1"/>
</dbReference>
<protein>
    <recommendedName>
        <fullName evidence="1">Calmodulin</fullName>
    </recommendedName>
</protein>
<dbReference type="CDD" id="cd00051">
    <property type="entry name" value="EFh"/>
    <property type="match status" value="1"/>
</dbReference>
<evidence type="ECO:0000256" key="1">
    <source>
        <dbReference type="ARBA" id="ARBA00020786"/>
    </source>
</evidence>
<evidence type="ECO:0000313" key="8">
    <source>
        <dbReference type="Proteomes" id="UP000187209"/>
    </source>
</evidence>
<feature type="domain" description="EF-hand" evidence="6">
    <location>
        <begin position="44"/>
        <end position="79"/>
    </location>
</feature>
<dbReference type="SMART" id="SM00054">
    <property type="entry name" value="EFh"/>
    <property type="match status" value="4"/>
</dbReference>
<name>A0A1R2AZ53_9CILI</name>
<dbReference type="Pfam" id="PF13499">
    <property type="entry name" value="EF-hand_7"/>
    <property type="match status" value="2"/>
</dbReference>
<evidence type="ECO:0000256" key="3">
    <source>
        <dbReference type="ARBA" id="ARBA00022737"/>
    </source>
</evidence>
<evidence type="ECO:0000256" key="5">
    <source>
        <dbReference type="ARBA" id="ARBA00022990"/>
    </source>
</evidence>
<keyword evidence="5" id="KW-0007">Acetylation</keyword>
<dbReference type="InterPro" id="IPR002048">
    <property type="entry name" value="EF_hand_dom"/>
</dbReference>
<gene>
    <name evidence="7" type="ORF">SteCoe_32460</name>
</gene>
<dbReference type="AlphaFoldDB" id="A0A1R2AZ53"/>
<dbReference type="InterPro" id="IPR011992">
    <property type="entry name" value="EF-hand-dom_pair"/>
</dbReference>
<dbReference type="EMBL" id="MPUH01001164">
    <property type="protein sequence ID" value="OMJ69735.1"/>
    <property type="molecule type" value="Genomic_DNA"/>
</dbReference>
<dbReference type="InterPro" id="IPR050230">
    <property type="entry name" value="CALM/Myosin/TropC-like"/>
</dbReference>
<evidence type="ECO:0000313" key="7">
    <source>
        <dbReference type="EMBL" id="OMJ69735.1"/>
    </source>
</evidence>
<evidence type="ECO:0000259" key="6">
    <source>
        <dbReference type="PROSITE" id="PS50222"/>
    </source>
</evidence>
<keyword evidence="4" id="KW-0106">Calcium</keyword>
<dbReference type="SUPFAM" id="SSF47473">
    <property type="entry name" value="EF-hand"/>
    <property type="match status" value="1"/>
</dbReference>